<dbReference type="OrthoDB" id="2924818at2759"/>
<proteinExistence type="predicted"/>
<dbReference type="InterPro" id="IPR017939">
    <property type="entry name" value="G-Glutamylcylcotransferase"/>
</dbReference>
<evidence type="ECO:0000313" key="6">
    <source>
        <dbReference type="EMBL" id="PXF47734.1"/>
    </source>
</evidence>
<reference evidence="6 7" key="1">
    <citation type="journal article" date="2018" name="Mol. Biol. Evol.">
        <title>Analysis of the draft genome of the red seaweed Gracilariopsis chorda provides insights into genome size evolution in Rhodophyta.</title>
        <authorList>
            <person name="Lee J."/>
            <person name="Yang E.C."/>
            <person name="Graf L."/>
            <person name="Yang J.H."/>
            <person name="Qiu H."/>
            <person name="Zel Zion U."/>
            <person name="Chan C.X."/>
            <person name="Stephens T.G."/>
            <person name="Weber A.P.M."/>
            <person name="Boo G.H."/>
            <person name="Boo S.M."/>
            <person name="Kim K.M."/>
            <person name="Shin Y."/>
            <person name="Jung M."/>
            <person name="Lee S.J."/>
            <person name="Yim H.S."/>
            <person name="Lee J.H."/>
            <person name="Bhattacharya D."/>
            <person name="Yoon H.S."/>
        </authorList>
    </citation>
    <scope>NUCLEOTIDE SEQUENCE [LARGE SCALE GENOMIC DNA]</scope>
    <source>
        <strain evidence="6 7">SKKU-2015</strain>
        <tissue evidence="6">Whole body</tissue>
    </source>
</reference>
<dbReference type="EMBL" id="NBIV01000020">
    <property type="protein sequence ID" value="PXF47734.1"/>
    <property type="molecule type" value="Genomic_DNA"/>
</dbReference>
<protein>
    <recommendedName>
        <fullName evidence="1">gamma-glutamylcyclotransferase</fullName>
        <ecNumber evidence="1">4.3.2.9</ecNumber>
    </recommendedName>
</protein>
<name>A0A2V3J010_9FLOR</name>
<dbReference type="AlphaFoldDB" id="A0A2V3J010"/>
<evidence type="ECO:0000256" key="5">
    <source>
        <dbReference type="SAM" id="MobiDB-lite"/>
    </source>
</evidence>
<dbReference type="InterPro" id="IPR013024">
    <property type="entry name" value="GGCT-like"/>
</dbReference>
<dbReference type="PANTHER" id="PTHR12935">
    <property type="entry name" value="GAMMA-GLUTAMYLCYCLOTRANSFERASE"/>
    <property type="match status" value="1"/>
</dbReference>
<dbReference type="Proteomes" id="UP000247409">
    <property type="component" value="Unassembled WGS sequence"/>
</dbReference>
<dbReference type="GO" id="GO:0003839">
    <property type="term" value="F:gamma-glutamylcyclotransferase activity"/>
    <property type="evidence" value="ECO:0007669"/>
    <property type="project" value="UniProtKB-EC"/>
</dbReference>
<dbReference type="Pfam" id="PF13772">
    <property type="entry name" value="AIG2_2"/>
    <property type="match status" value="1"/>
</dbReference>
<organism evidence="6 7">
    <name type="scientific">Gracilariopsis chorda</name>
    <dbReference type="NCBI Taxonomy" id="448386"/>
    <lineage>
        <taxon>Eukaryota</taxon>
        <taxon>Rhodophyta</taxon>
        <taxon>Florideophyceae</taxon>
        <taxon>Rhodymeniophycidae</taxon>
        <taxon>Gracilariales</taxon>
        <taxon>Gracilariaceae</taxon>
        <taxon>Gracilariopsis</taxon>
    </lineage>
</organism>
<gene>
    <name evidence="6" type="ORF">BWQ96_02416</name>
</gene>
<evidence type="ECO:0000256" key="4">
    <source>
        <dbReference type="PIRSR" id="PIRSR617939-2"/>
    </source>
</evidence>
<keyword evidence="7" id="KW-1185">Reference proteome</keyword>
<dbReference type="EC" id="4.3.2.9" evidence="1"/>
<dbReference type="PANTHER" id="PTHR12935:SF0">
    <property type="entry name" value="GAMMA-GLUTAMYLCYCLOTRANSFERASE"/>
    <property type="match status" value="1"/>
</dbReference>
<feature type="binding site" evidence="4">
    <location>
        <position position="160"/>
    </location>
    <ligand>
        <name>substrate</name>
    </ligand>
</feature>
<dbReference type="GO" id="GO:0016740">
    <property type="term" value="F:transferase activity"/>
    <property type="evidence" value="ECO:0007669"/>
    <property type="project" value="UniProtKB-KW"/>
</dbReference>
<evidence type="ECO:0000256" key="1">
    <source>
        <dbReference type="ARBA" id="ARBA00012346"/>
    </source>
</evidence>
<dbReference type="Gene3D" id="3.10.490.10">
    <property type="entry name" value="Gamma-glutamyl cyclotransferase-like"/>
    <property type="match status" value="1"/>
</dbReference>
<sequence>MANESSWSEVLYFGYGANMSRAKMGTRGTIGYNRTSDTVAVEYSDVWNAYLQDWELCFHHRGCAPAEPAFASIRPRKGGEVYGVVYRICSEASWERLKKSECVSGRPEMSAYSLVEVDVECFFAHTPDRKTIRRVYTFISTAHKVVPEWQEETVLPSPRYMSWLITGAEQERLPQSYIERLKSMAVASVWKGSCMEEMGLMVQMLLYALIEVNTAFLLRPFTEMHWVVYVLHERVARKKAARGYERAVLVVCRTLMFWMYSGRAVVAVLLFMLNSEKWDSYQRLRNRKPAERASPQHEQEEPKTTKLERPGLK</sequence>
<feature type="active site" description="Proton acceptor" evidence="3">
    <location>
        <position position="101"/>
    </location>
</feature>
<accession>A0A2V3J010</accession>
<feature type="region of interest" description="Disordered" evidence="5">
    <location>
        <begin position="287"/>
        <end position="313"/>
    </location>
</feature>
<evidence type="ECO:0000313" key="7">
    <source>
        <dbReference type="Proteomes" id="UP000247409"/>
    </source>
</evidence>
<dbReference type="CDD" id="cd06661">
    <property type="entry name" value="GGCT_like"/>
    <property type="match status" value="1"/>
</dbReference>
<evidence type="ECO:0000256" key="3">
    <source>
        <dbReference type="PIRSR" id="PIRSR617939-1"/>
    </source>
</evidence>
<evidence type="ECO:0000256" key="2">
    <source>
        <dbReference type="ARBA" id="ARBA00023239"/>
    </source>
</evidence>
<keyword evidence="6" id="KW-0808">Transferase</keyword>
<comment type="caution">
    <text evidence="6">The sequence shown here is derived from an EMBL/GenBank/DDBJ whole genome shotgun (WGS) entry which is preliminary data.</text>
</comment>
<keyword evidence="2" id="KW-0456">Lyase</keyword>
<dbReference type="STRING" id="448386.A0A2V3J010"/>